<keyword evidence="11 13" id="KW-0406">Ion transport</keyword>
<dbReference type="GO" id="GO:0015079">
    <property type="term" value="F:potassium ion transmembrane transporter activity"/>
    <property type="evidence" value="ECO:0007669"/>
    <property type="project" value="UniProtKB-UniRule"/>
</dbReference>
<dbReference type="InterPro" id="IPR053952">
    <property type="entry name" value="K_trans_C"/>
</dbReference>
<evidence type="ECO:0000256" key="6">
    <source>
        <dbReference type="ARBA" id="ARBA00022538"/>
    </source>
</evidence>
<evidence type="ECO:0000256" key="7">
    <source>
        <dbReference type="ARBA" id="ARBA00022692"/>
    </source>
</evidence>
<evidence type="ECO:0000259" key="16">
    <source>
        <dbReference type="Pfam" id="PF22776"/>
    </source>
</evidence>
<dbReference type="Proteomes" id="UP000256900">
    <property type="component" value="Unassembled WGS sequence"/>
</dbReference>
<evidence type="ECO:0000256" key="3">
    <source>
        <dbReference type="ARBA" id="ARBA00022448"/>
    </source>
</evidence>
<feature type="transmembrane region" description="Helical" evidence="13">
    <location>
        <begin position="191"/>
        <end position="211"/>
    </location>
</feature>
<feature type="transmembrane region" description="Helical" evidence="13">
    <location>
        <begin position="364"/>
        <end position="382"/>
    </location>
</feature>
<keyword evidence="7 13" id="KW-0812">Transmembrane</keyword>
<keyword evidence="8 13" id="KW-0769">Symport</keyword>
<evidence type="ECO:0000256" key="9">
    <source>
        <dbReference type="ARBA" id="ARBA00022958"/>
    </source>
</evidence>
<feature type="transmembrane region" description="Helical" evidence="13">
    <location>
        <begin position="124"/>
        <end position="148"/>
    </location>
</feature>
<evidence type="ECO:0000256" key="12">
    <source>
        <dbReference type="ARBA" id="ARBA00023136"/>
    </source>
</evidence>
<dbReference type="PANTHER" id="PTHR30540">
    <property type="entry name" value="OSMOTIC STRESS POTASSIUM TRANSPORTER"/>
    <property type="match status" value="1"/>
</dbReference>
<keyword evidence="5" id="KW-0997">Cell inner membrane</keyword>
<feature type="region of interest" description="Disordered" evidence="14">
    <location>
        <begin position="1"/>
        <end position="23"/>
    </location>
</feature>
<feature type="transmembrane region" description="Helical" evidence="13">
    <location>
        <begin position="445"/>
        <end position="463"/>
    </location>
</feature>
<dbReference type="HAMAP" id="MF_01522">
    <property type="entry name" value="Kup"/>
    <property type="match status" value="1"/>
</dbReference>
<feature type="transmembrane region" description="Helical" evidence="13">
    <location>
        <begin position="308"/>
        <end position="333"/>
    </location>
</feature>
<evidence type="ECO:0000256" key="4">
    <source>
        <dbReference type="ARBA" id="ARBA00022475"/>
    </source>
</evidence>
<gene>
    <name evidence="13" type="primary">kup</name>
    <name evidence="17" type="ORF">DES32_1178</name>
</gene>
<evidence type="ECO:0000256" key="13">
    <source>
        <dbReference type="HAMAP-Rule" id="MF_01522"/>
    </source>
</evidence>
<comment type="catalytic activity">
    <reaction evidence="13">
        <text>K(+)(in) + H(+)(in) = K(+)(out) + H(+)(out)</text>
        <dbReference type="Rhea" id="RHEA:28490"/>
        <dbReference type="ChEBI" id="CHEBI:15378"/>
        <dbReference type="ChEBI" id="CHEBI:29103"/>
    </reaction>
</comment>
<dbReference type="InterPro" id="IPR003855">
    <property type="entry name" value="K+_transporter"/>
</dbReference>
<proteinExistence type="inferred from homology"/>
<evidence type="ECO:0000313" key="18">
    <source>
        <dbReference type="Proteomes" id="UP000256900"/>
    </source>
</evidence>
<evidence type="ECO:0000256" key="8">
    <source>
        <dbReference type="ARBA" id="ARBA00022847"/>
    </source>
</evidence>
<feature type="transmembrane region" description="Helical" evidence="13">
    <location>
        <begin position="72"/>
        <end position="93"/>
    </location>
</feature>
<dbReference type="AlphaFoldDB" id="A0A3D9YYW1"/>
<evidence type="ECO:0000259" key="15">
    <source>
        <dbReference type="Pfam" id="PF02705"/>
    </source>
</evidence>
<feature type="transmembrane region" description="Helical" evidence="13">
    <location>
        <begin position="388"/>
        <end position="409"/>
    </location>
</feature>
<keyword evidence="6 13" id="KW-0633">Potassium transport</keyword>
<comment type="caution">
    <text evidence="17">The sequence shown here is derived from an EMBL/GenBank/DDBJ whole genome shotgun (WGS) entry which is preliminary data.</text>
</comment>
<dbReference type="PANTHER" id="PTHR30540:SF79">
    <property type="entry name" value="LOW AFFINITY POTASSIUM TRANSPORT SYSTEM PROTEIN KUP"/>
    <property type="match status" value="1"/>
</dbReference>
<keyword evidence="9 13" id="KW-0630">Potassium</keyword>
<dbReference type="EMBL" id="QUMO01000002">
    <property type="protein sequence ID" value="REF87555.1"/>
    <property type="molecule type" value="Genomic_DNA"/>
</dbReference>
<feature type="transmembrane region" description="Helical" evidence="13">
    <location>
        <begin position="267"/>
        <end position="288"/>
    </location>
</feature>
<dbReference type="Pfam" id="PF02705">
    <property type="entry name" value="K_trans"/>
    <property type="match status" value="1"/>
</dbReference>
<dbReference type="GO" id="GO:0005886">
    <property type="term" value="C:plasma membrane"/>
    <property type="evidence" value="ECO:0007669"/>
    <property type="project" value="UniProtKB-SubCell"/>
</dbReference>
<comment type="similarity">
    <text evidence="2 13">Belongs to the HAK/KUP transporter (TC 2.A.72) family.</text>
</comment>
<feature type="transmembrane region" description="Helical" evidence="13">
    <location>
        <begin position="32"/>
        <end position="52"/>
    </location>
</feature>
<reference evidence="17 18" key="1">
    <citation type="submission" date="2018-08" db="EMBL/GenBank/DDBJ databases">
        <title>Genomic Encyclopedia of Type Strains, Phase IV (KMG-IV): sequencing the most valuable type-strain genomes for metagenomic binning, comparative biology and taxonomic classification.</title>
        <authorList>
            <person name="Goeker M."/>
        </authorList>
    </citation>
    <scope>NUCLEOTIDE SEQUENCE [LARGE SCALE GENOMIC DNA]</scope>
    <source>
        <strain evidence="17 18">BW863</strain>
    </source>
</reference>
<feature type="domain" description="K+ potassium transporter integral membrane" evidence="15">
    <location>
        <begin position="34"/>
        <end position="484"/>
    </location>
</feature>
<sequence>MMPTAQDKAADPAACGPVVPSSGHSEKKASTAALALGSIGVVYGDIGTSPLYALRESIIHSDRSTGLTEHNVTGTVSLLLWALFFIVTAKYVLFLMRADNKGEGGTLSLMALAQSAFGRRAAPIFFLGVAGAALFSGDAIITPAISVLSALEGLQVGTPLFSDYVIPLTIVVLISVFAVQRHGTAKVATFFGPVMAIFFVIIAVLGAIHIPDAPRILRAFNPFVGIAFLIDHGFIGFLVLGSVFLAVTGAEALYADMGHFGRRPIQLAWLFFVLPALTLNYLGQGALILANHAAIENPFYFLAPRWALLPLVILATAATVIACQAVITGAFSLTRQAIQLGLLPRMEIQHKSETQEGQIFIPKVNRILLIGVLLLVLMFRSSSSLASAYGIAVSGTMVVTTALAFVVVWRKWNWPLWRALAFVSFFLLVDFAFFAANLVKIIDGGWVPLMIASFTMIVMWTFVRGNTLLAEKMQRDSIPLRELIPMLEKSKPTRVPGTAIFLTNQLTSAPSALLHNIKHNKVLHEHVWLMSVRTEDTPRVPAAKRYEIEKLSPDFTTVTLHFGYMESPRIPAALALLRKSGHKFDIMTTSFFLGRRTIKASINSGMPGWQDNLFIALSKQAIDATEFFSIPSDRVVELGAQVAI</sequence>
<evidence type="ECO:0000256" key="5">
    <source>
        <dbReference type="ARBA" id="ARBA00022519"/>
    </source>
</evidence>
<dbReference type="InterPro" id="IPR053951">
    <property type="entry name" value="K_trans_N"/>
</dbReference>
<dbReference type="Pfam" id="PF22776">
    <property type="entry name" value="K_trans_C"/>
    <property type="match status" value="1"/>
</dbReference>
<protein>
    <recommendedName>
        <fullName evidence="13">Probable potassium transport system protein Kup</fullName>
    </recommendedName>
</protein>
<feature type="transmembrane region" description="Helical" evidence="13">
    <location>
        <begin position="223"/>
        <end position="247"/>
    </location>
</feature>
<evidence type="ECO:0000256" key="11">
    <source>
        <dbReference type="ARBA" id="ARBA00023065"/>
    </source>
</evidence>
<name>A0A3D9YYW1_9HYPH</name>
<keyword evidence="3 13" id="KW-0813">Transport</keyword>
<evidence type="ECO:0000256" key="14">
    <source>
        <dbReference type="SAM" id="MobiDB-lite"/>
    </source>
</evidence>
<dbReference type="GO" id="GO:0015293">
    <property type="term" value="F:symporter activity"/>
    <property type="evidence" value="ECO:0007669"/>
    <property type="project" value="UniProtKB-UniRule"/>
</dbReference>
<accession>A0A3D9YYW1</accession>
<keyword evidence="4 13" id="KW-1003">Cell membrane</keyword>
<keyword evidence="12 13" id="KW-0472">Membrane</keyword>
<feature type="domain" description="K+ potassium transporter C-terminal" evidence="16">
    <location>
        <begin position="496"/>
        <end position="644"/>
    </location>
</feature>
<comment type="function">
    <text evidence="13">Transport of potassium into the cell. Likely operates as a K(+):H(+) symporter.</text>
</comment>
<keyword evidence="18" id="KW-1185">Reference proteome</keyword>
<keyword evidence="10 13" id="KW-1133">Transmembrane helix</keyword>
<organism evidence="17 18">
    <name type="scientific">Methylovirgula ligni</name>
    <dbReference type="NCBI Taxonomy" id="569860"/>
    <lineage>
        <taxon>Bacteria</taxon>
        <taxon>Pseudomonadati</taxon>
        <taxon>Pseudomonadota</taxon>
        <taxon>Alphaproteobacteria</taxon>
        <taxon>Hyphomicrobiales</taxon>
        <taxon>Beijerinckiaceae</taxon>
        <taxon>Methylovirgula</taxon>
    </lineage>
</organism>
<evidence type="ECO:0000313" key="17">
    <source>
        <dbReference type="EMBL" id="REF87555.1"/>
    </source>
</evidence>
<evidence type="ECO:0000256" key="2">
    <source>
        <dbReference type="ARBA" id="ARBA00007019"/>
    </source>
</evidence>
<feature type="transmembrane region" description="Helical" evidence="13">
    <location>
        <begin position="160"/>
        <end position="179"/>
    </location>
</feature>
<evidence type="ECO:0000256" key="1">
    <source>
        <dbReference type="ARBA" id="ARBA00004141"/>
    </source>
</evidence>
<comment type="subcellular location">
    <subcellularLocation>
        <location evidence="13">Cell membrane</location>
        <topology evidence="13">Multi-pass membrane protein</topology>
    </subcellularLocation>
    <subcellularLocation>
        <location evidence="1">Membrane</location>
        <topology evidence="1">Multi-pass membrane protein</topology>
    </subcellularLocation>
</comment>
<feature type="transmembrane region" description="Helical" evidence="13">
    <location>
        <begin position="416"/>
        <end position="439"/>
    </location>
</feature>
<dbReference type="InterPro" id="IPR023051">
    <property type="entry name" value="Kup"/>
</dbReference>
<evidence type="ECO:0000256" key="10">
    <source>
        <dbReference type="ARBA" id="ARBA00022989"/>
    </source>
</evidence>